<evidence type="ECO:0000313" key="1">
    <source>
        <dbReference type="EMBL" id="MCI32428.1"/>
    </source>
</evidence>
<dbReference type="EMBL" id="LXQA010195483">
    <property type="protein sequence ID" value="MCI32428.1"/>
    <property type="molecule type" value="Genomic_DNA"/>
</dbReference>
<comment type="caution">
    <text evidence="1">The sequence shown here is derived from an EMBL/GenBank/DDBJ whole genome shotgun (WGS) entry which is preliminary data.</text>
</comment>
<feature type="non-terminal residue" evidence="1">
    <location>
        <position position="1"/>
    </location>
</feature>
<evidence type="ECO:0000313" key="2">
    <source>
        <dbReference type="Proteomes" id="UP000265520"/>
    </source>
</evidence>
<dbReference type="AlphaFoldDB" id="A0A392R746"/>
<keyword evidence="2" id="KW-1185">Reference proteome</keyword>
<reference evidence="1 2" key="1">
    <citation type="journal article" date="2018" name="Front. Plant Sci.">
        <title>Red Clover (Trifolium pratense) and Zigzag Clover (T. medium) - A Picture of Genomic Similarities and Differences.</title>
        <authorList>
            <person name="Dluhosova J."/>
            <person name="Istvanek J."/>
            <person name="Nedelnik J."/>
            <person name="Repkova J."/>
        </authorList>
    </citation>
    <scope>NUCLEOTIDE SEQUENCE [LARGE SCALE GENOMIC DNA]</scope>
    <source>
        <strain evidence="2">cv. 10/8</strain>
        <tissue evidence="1">Leaf</tissue>
    </source>
</reference>
<dbReference type="Proteomes" id="UP000265520">
    <property type="component" value="Unassembled WGS sequence"/>
</dbReference>
<accession>A0A392R746</accession>
<sequence length="68" mass="7665">ILTDDMLDIRTLYLWLTTADYMTCRRSLLSTQGTKVSDLLSRLGRVHEILPGLMGVDRVLLPYAANTP</sequence>
<proteinExistence type="predicted"/>
<protein>
    <submittedName>
        <fullName evidence="1">Uncharacterized protein</fullName>
    </submittedName>
</protein>
<name>A0A392R746_9FABA</name>
<organism evidence="1 2">
    <name type="scientific">Trifolium medium</name>
    <dbReference type="NCBI Taxonomy" id="97028"/>
    <lineage>
        <taxon>Eukaryota</taxon>
        <taxon>Viridiplantae</taxon>
        <taxon>Streptophyta</taxon>
        <taxon>Embryophyta</taxon>
        <taxon>Tracheophyta</taxon>
        <taxon>Spermatophyta</taxon>
        <taxon>Magnoliopsida</taxon>
        <taxon>eudicotyledons</taxon>
        <taxon>Gunneridae</taxon>
        <taxon>Pentapetalae</taxon>
        <taxon>rosids</taxon>
        <taxon>fabids</taxon>
        <taxon>Fabales</taxon>
        <taxon>Fabaceae</taxon>
        <taxon>Papilionoideae</taxon>
        <taxon>50 kb inversion clade</taxon>
        <taxon>NPAAA clade</taxon>
        <taxon>Hologalegina</taxon>
        <taxon>IRL clade</taxon>
        <taxon>Trifolieae</taxon>
        <taxon>Trifolium</taxon>
    </lineage>
</organism>